<comment type="catalytic activity">
    <reaction evidence="8">
        <text>L-aspartate + L-glutamine + ATP + H2O = L-asparagine + L-glutamate + AMP + diphosphate + H(+)</text>
        <dbReference type="Rhea" id="RHEA:12228"/>
        <dbReference type="ChEBI" id="CHEBI:15377"/>
        <dbReference type="ChEBI" id="CHEBI:15378"/>
        <dbReference type="ChEBI" id="CHEBI:29985"/>
        <dbReference type="ChEBI" id="CHEBI:29991"/>
        <dbReference type="ChEBI" id="CHEBI:30616"/>
        <dbReference type="ChEBI" id="CHEBI:33019"/>
        <dbReference type="ChEBI" id="CHEBI:58048"/>
        <dbReference type="ChEBI" id="CHEBI:58359"/>
        <dbReference type="ChEBI" id="CHEBI:456215"/>
        <dbReference type="EC" id="6.3.5.4"/>
    </reaction>
</comment>
<dbReference type="Pfam" id="PF00733">
    <property type="entry name" value="Asn_synthase"/>
    <property type="match status" value="1"/>
</dbReference>
<dbReference type="EC" id="6.3.5.4" evidence="3"/>
<evidence type="ECO:0000256" key="5">
    <source>
        <dbReference type="ARBA" id="ARBA00022840"/>
    </source>
</evidence>
<comment type="caution">
    <text evidence="10">The sequence shown here is derived from an EMBL/GenBank/DDBJ whole genome shotgun (WGS) entry which is preliminary data.</text>
</comment>
<sequence length="611" mass="68135">MCGITGWVSYDTDLTTRRPIVEQMTGTMADRGPDASGTWLRRKVALGHRRLAVIDLARGQQPMTASTPDGTVVLVYSGEVYNYRELRQQLVALGHQFRTASDTEVVLEGYLEWGSAVAEKLVGMYAFALWDERYDRLTLVRDRMGVKPLYLYETPDGGLLFGSEPKAILANPLAARVVDVDCLRELIGFTKAPGWSLWKGMTEVEPGTVVTLDDAGLRQRTYWRLPTWQHPDDQETTVATVRSLLADAVDKQMVSDVPQCVLLSGGLDSSAVTALAARSSLDGPLRTFSVDFAGQEETFQRDEMRTTPDGPFIRDVVAWTGSKHQDVVLDPATLADPDLRRAVVRARDMPIGLGDIDSSMYLLFQAIRADSTVALSGEFADELFGGYLWFHHPAARDADTFPWLAFQNSHTIDRTALLQPGLRSTLDIGTYIADQYATAVAGVDHLDGVDPLERRMRTSCHLHLTRLVRALLDRKDRMSMAVGLEVRVPFADHRLVEYVYNTPWSLKTFDGREKSLLRAAVNDQLPESVVHRVKNPYPTPQDPRYAAALQRQAADVLAETGSPVFEIVSPTWLTTTVAHDPATLPSAARNGLERVLDLYHWFDLYQPHLRL</sequence>
<evidence type="ECO:0000256" key="8">
    <source>
        <dbReference type="ARBA" id="ARBA00048741"/>
    </source>
</evidence>
<organism evidence="10 11">
    <name type="scientific">Kribbella deserti</name>
    <dbReference type="NCBI Taxonomy" id="1926257"/>
    <lineage>
        <taxon>Bacteria</taxon>
        <taxon>Bacillati</taxon>
        <taxon>Actinomycetota</taxon>
        <taxon>Actinomycetes</taxon>
        <taxon>Propionibacteriales</taxon>
        <taxon>Kribbellaceae</taxon>
        <taxon>Kribbella</taxon>
    </lineage>
</organism>
<gene>
    <name evidence="10" type="primary">asnB</name>
    <name evidence="10" type="ORF">ACFFGN_05140</name>
</gene>
<evidence type="ECO:0000256" key="7">
    <source>
        <dbReference type="ARBA" id="ARBA00022962"/>
    </source>
</evidence>
<dbReference type="InterPro" id="IPR029055">
    <property type="entry name" value="Ntn_hydrolases_N"/>
</dbReference>
<feature type="domain" description="Glutamine amidotransferase type-2" evidence="9">
    <location>
        <begin position="2"/>
        <end position="215"/>
    </location>
</feature>
<reference evidence="10 11" key="1">
    <citation type="submission" date="2024-09" db="EMBL/GenBank/DDBJ databases">
        <authorList>
            <person name="Sun Q."/>
            <person name="Mori K."/>
        </authorList>
    </citation>
    <scope>NUCLEOTIDE SEQUENCE [LARGE SCALE GENOMIC DNA]</scope>
    <source>
        <strain evidence="10 11">CGMCC 1.15906</strain>
    </source>
</reference>
<dbReference type="Pfam" id="PF13537">
    <property type="entry name" value="GATase_7"/>
    <property type="match status" value="1"/>
</dbReference>
<dbReference type="PANTHER" id="PTHR43284:SF1">
    <property type="entry name" value="ASPARAGINE SYNTHETASE"/>
    <property type="match status" value="1"/>
</dbReference>
<dbReference type="PROSITE" id="PS51278">
    <property type="entry name" value="GATASE_TYPE_2"/>
    <property type="match status" value="1"/>
</dbReference>
<dbReference type="InterPro" id="IPR001962">
    <property type="entry name" value="Asn_synthase"/>
</dbReference>
<keyword evidence="6" id="KW-0028">Amino-acid biosynthesis</keyword>
<name>A0ABV6QHC7_9ACTN</name>
<evidence type="ECO:0000256" key="4">
    <source>
        <dbReference type="ARBA" id="ARBA00022741"/>
    </source>
</evidence>
<dbReference type="InterPro" id="IPR006426">
    <property type="entry name" value="Asn_synth_AEB"/>
</dbReference>
<dbReference type="NCBIfam" id="TIGR01536">
    <property type="entry name" value="asn_synth_AEB"/>
    <property type="match status" value="1"/>
</dbReference>
<keyword evidence="6" id="KW-0061">Asparagine biosynthesis</keyword>
<dbReference type="RefSeq" id="WP_380044135.1">
    <property type="nucleotide sequence ID" value="NZ_JBHLTC010000005.1"/>
</dbReference>
<keyword evidence="10" id="KW-0436">Ligase</keyword>
<dbReference type="InterPro" id="IPR033738">
    <property type="entry name" value="AsnB_N"/>
</dbReference>
<evidence type="ECO:0000256" key="6">
    <source>
        <dbReference type="ARBA" id="ARBA00022888"/>
    </source>
</evidence>
<dbReference type="InterPro" id="IPR014729">
    <property type="entry name" value="Rossmann-like_a/b/a_fold"/>
</dbReference>
<evidence type="ECO:0000313" key="10">
    <source>
        <dbReference type="EMBL" id="MFC0623436.1"/>
    </source>
</evidence>
<evidence type="ECO:0000256" key="2">
    <source>
        <dbReference type="ARBA" id="ARBA00005752"/>
    </source>
</evidence>
<evidence type="ECO:0000313" key="11">
    <source>
        <dbReference type="Proteomes" id="UP001589890"/>
    </source>
</evidence>
<dbReference type="Gene3D" id="3.60.20.10">
    <property type="entry name" value="Glutamine Phosphoribosylpyrophosphate, subunit 1, domain 1"/>
    <property type="match status" value="1"/>
</dbReference>
<evidence type="ECO:0000259" key="9">
    <source>
        <dbReference type="PROSITE" id="PS51278"/>
    </source>
</evidence>
<dbReference type="CDD" id="cd00712">
    <property type="entry name" value="AsnB"/>
    <property type="match status" value="1"/>
</dbReference>
<dbReference type="InterPro" id="IPR051786">
    <property type="entry name" value="ASN_synthetase/amidase"/>
</dbReference>
<dbReference type="PIRSF" id="PIRSF001589">
    <property type="entry name" value="Asn_synthetase_glu-h"/>
    <property type="match status" value="1"/>
</dbReference>
<dbReference type="SUPFAM" id="SSF56235">
    <property type="entry name" value="N-terminal nucleophile aminohydrolases (Ntn hydrolases)"/>
    <property type="match status" value="1"/>
</dbReference>
<proteinExistence type="inferred from homology"/>
<comment type="similarity">
    <text evidence="2">Belongs to the asparagine synthetase family.</text>
</comment>
<dbReference type="Proteomes" id="UP001589890">
    <property type="component" value="Unassembled WGS sequence"/>
</dbReference>
<dbReference type="Gene3D" id="3.40.50.620">
    <property type="entry name" value="HUPs"/>
    <property type="match status" value="1"/>
</dbReference>
<accession>A0ABV6QHC7</accession>
<dbReference type="InterPro" id="IPR017932">
    <property type="entry name" value="GATase_2_dom"/>
</dbReference>
<protein>
    <recommendedName>
        <fullName evidence="3">asparagine synthase (glutamine-hydrolyzing)</fullName>
        <ecNumber evidence="3">6.3.5.4</ecNumber>
    </recommendedName>
</protein>
<dbReference type="CDD" id="cd01991">
    <property type="entry name" value="Asn_synthase_B_C"/>
    <property type="match status" value="1"/>
</dbReference>
<dbReference type="SUPFAM" id="SSF52402">
    <property type="entry name" value="Adenine nucleotide alpha hydrolases-like"/>
    <property type="match status" value="1"/>
</dbReference>
<evidence type="ECO:0000256" key="3">
    <source>
        <dbReference type="ARBA" id="ARBA00012737"/>
    </source>
</evidence>
<keyword evidence="4" id="KW-0547">Nucleotide-binding</keyword>
<dbReference type="GO" id="GO:0004066">
    <property type="term" value="F:asparagine synthase (glutamine-hydrolyzing) activity"/>
    <property type="evidence" value="ECO:0007669"/>
    <property type="project" value="UniProtKB-EC"/>
</dbReference>
<comment type="pathway">
    <text evidence="1">Amino-acid biosynthesis; L-asparagine biosynthesis; L-asparagine from L-aspartate (L-Gln route): step 1/1.</text>
</comment>
<keyword evidence="5" id="KW-0067">ATP-binding</keyword>
<keyword evidence="11" id="KW-1185">Reference proteome</keyword>
<dbReference type="PANTHER" id="PTHR43284">
    <property type="entry name" value="ASPARAGINE SYNTHETASE (GLUTAMINE-HYDROLYZING)"/>
    <property type="match status" value="1"/>
</dbReference>
<evidence type="ECO:0000256" key="1">
    <source>
        <dbReference type="ARBA" id="ARBA00005187"/>
    </source>
</evidence>
<dbReference type="EMBL" id="JBHLTC010000005">
    <property type="protein sequence ID" value="MFC0623436.1"/>
    <property type="molecule type" value="Genomic_DNA"/>
</dbReference>
<keyword evidence="7" id="KW-0315">Glutamine amidotransferase</keyword>